<organism evidence="2 3">
    <name type="scientific">Datura stramonium</name>
    <name type="common">Jimsonweed</name>
    <name type="synonym">Common thornapple</name>
    <dbReference type="NCBI Taxonomy" id="4076"/>
    <lineage>
        <taxon>Eukaryota</taxon>
        <taxon>Viridiplantae</taxon>
        <taxon>Streptophyta</taxon>
        <taxon>Embryophyta</taxon>
        <taxon>Tracheophyta</taxon>
        <taxon>Spermatophyta</taxon>
        <taxon>Magnoliopsida</taxon>
        <taxon>eudicotyledons</taxon>
        <taxon>Gunneridae</taxon>
        <taxon>Pentapetalae</taxon>
        <taxon>asterids</taxon>
        <taxon>lamiids</taxon>
        <taxon>Solanales</taxon>
        <taxon>Solanaceae</taxon>
        <taxon>Solanoideae</taxon>
        <taxon>Datureae</taxon>
        <taxon>Datura</taxon>
    </lineage>
</organism>
<dbReference type="EMBL" id="JACEIK010000654">
    <property type="protein sequence ID" value="MCD7460449.1"/>
    <property type="molecule type" value="Genomic_DNA"/>
</dbReference>
<dbReference type="PANTHER" id="PTHR31071:SF54">
    <property type="match status" value="1"/>
</dbReference>
<accession>A0ABS8SPM5</accession>
<gene>
    <name evidence="2" type="ORF">HAX54_043580</name>
</gene>
<sequence length="338" mass="37743">MKECKLKQVQRHHDTAEEKTIVDKLRSEIQTFLKARQFSDYGSNVLNLKGTKESSLCRHSLESFQLNNPASAPRIEKEDDDSFDNVISASESKRGLSGKHDGISCINQHGEFTSNIHVEERTESNPPQTKSETQVSKDPNVTSSRIQPEEKIFEATVVKETPVEATDSSKTLPNDDKHIEQSFDPTTFTGPASPVQKWTSKVTATDREVIESSSKLPLGVKENTLKAKLLEARLENQQLQPAIKGLSELSASRIATPYKVKNHEGSEFGPFDPRTAVMDPEFSPTRARDPDFGFAFNDSNFSDRLLQIEIMADSLDPQSDSDSFHSQSLADWARTKTT</sequence>
<dbReference type="PANTHER" id="PTHR31071">
    <property type="entry name" value="GB|AAF24581.1"/>
    <property type="match status" value="1"/>
</dbReference>
<reference evidence="2 3" key="1">
    <citation type="journal article" date="2021" name="BMC Genomics">
        <title>Datura genome reveals duplications of psychoactive alkaloid biosynthetic genes and high mutation rate following tissue culture.</title>
        <authorList>
            <person name="Rajewski A."/>
            <person name="Carter-House D."/>
            <person name="Stajich J."/>
            <person name="Litt A."/>
        </authorList>
    </citation>
    <scope>NUCLEOTIDE SEQUENCE [LARGE SCALE GENOMIC DNA]</scope>
    <source>
        <strain evidence="2">AR-01</strain>
    </source>
</reference>
<feature type="region of interest" description="Disordered" evidence="1">
    <location>
        <begin position="316"/>
        <end position="338"/>
    </location>
</feature>
<comment type="caution">
    <text evidence="2">The sequence shown here is derived from an EMBL/GenBank/DDBJ whole genome shotgun (WGS) entry which is preliminary data.</text>
</comment>
<keyword evidence="3" id="KW-1185">Reference proteome</keyword>
<dbReference type="InterPro" id="IPR043424">
    <property type="entry name" value="BLT-like"/>
</dbReference>
<name>A0ABS8SPM5_DATST</name>
<protein>
    <submittedName>
        <fullName evidence="2">Uncharacterized protein</fullName>
    </submittedName>
</protein>
<feature type="region of interest" description="Disordered" evidence="1">
    <location>
        <begin position="119"/>
        <end position="147"/>
    </location>
</feature>
<evidence type="ECO:0000313" key="2">
    <source>
        <dbReference type="EMBL" id="MCD7460449.1"/>
    </source>
</evidence>
<proteinExistence type="predicted"/>
<evidence type="ECO:0000256" key="1">
    <source>
        <dbReference type="SAM" id="MobiDB-lite"/>
    </source>
</evidence>
<feature type="compositionally biased region" description="Polar residues" evidence="1">
    <location>
        <begin position="124"/>
        <end position="146"/>
    </location>
</feature>
<dbReference type="Proteomes" id="UP000823775">
    <property type="component" value="Unassembled WGS sequence"/>
</dbReference>
<evidence type="ECO:0000313" key="3">
    <source>
        <dbReference type="Proteomes" id="UP000823775"/>
    </source>
</evidence>